<dbReference type="RefSeq" id="WP_344222756.1">
    <property type="nucleotide sequence ID" value="NZ_BAAAOS010000085.1"/>
</dbReference>
<accession>A0ABN2EX70</accession>
<evidence type="ECO:0000313" key="5">
    <source>
        <dbReference type="EMBL" id="GAA1620844.1"/>
    </source>
</evidence>
<comment type="caution">
    <text evidence="5">The sequence shown here is derived from an EMBL/GenBank/DDBJ whole genome shotgun (WGS) entry which is preliminary data.</text>
</comment>
<dbReference type="InterPro" id="IPR002104">
    <property type="entry name" value="Integrase_catalytic"/>
</dbReference>
<organism evidence="5 6">
    <name type="scientific">Kribbella sancticallisti</name>
    <dbReference type="NCBI Taxonomy" id="460087"/>
    <lineage>
        <taxon>Bacteria</taxon>
        <taxon>Bacillati</taxon>
        <taxon>Actinomycetota</taxon>
        <taxon>Actinomycetes</taxon>
        <taxon>Propionibacteriales</taxon>
        <taxon>Kribbellaceae</taxon>
        <taxon>Kribbella</taxon>
    </lineage>
</organism>
<dbReference type="InterPro" id="IPR050090">
    <property type="entry name" value="Tyrosine_recombinase_XerCD"/>
</dbReference>
<dbReference type="PANTHER" id="PTHR30349">
    <property type="entry name" value="PHAGE INTEGRASE-RELATED"/>
    <property type="match status" value="1"/>
</dbReference>
<name>A0ABN2EX70_9ACTN</name>
<reference evidence="5 6" key="1">
    <citation type="journal article" date="2019" name="Int. J. Syst. Evol. Microbiol.">
        <title>The Global Catalogue of Microorganisms (GCM) 10K type strain sequencing project: providing services to taxonomists for standard genome sequencing and annotation.</title>
        <authorList>
            <consortium name="The Broad Institute Genomics Platform"/>
            <consortium name="The Broad Institute Genome Sequencing Center for Infectious Disease"/>
            <person name="Wu L."/>
            <person name="Ma J."/>
        </authorList>
    </citation>
    <scope>NUCLEOTIDE SEQUENCE [LARGE SCALE GENOMIC DNA]</scope>
    <source>
        <strain evidence="5 6">JCM 14969</strain>
    </source>
</reference>
<dbReference type="Gene3D" id="1.10.443.10">
    <property type="entry name" value="Intergrase catalytic core"/>
    <property type="match status" value="1"/>
</dbReference>
<dbReference type="Gene3D" id="1.10.150.130">
    <property type="match status" value="1"/>
</dbReference>
<dbReference type="Proteomes" id="UP001500393">
    <property type="component" value="Unassembled WGS sequence"/>
</dbReference>
<dbReference type="SUPFAM" id="SSF56349">
    <property type="entry name" value="DNA breaking-rejoining enzymes"/>
    <property type="match status" value="1"/>
</dbReference>
<feature type="domain" description="Tyr recombinase" evidence="4">
    <location>
        <begin position="193"/>
        <end position="417"/>
    </location>
</feature>
<evidence type="ECO:0000259" key="4">
    <source>
        <dbReference type="PROSITE" id="PS51898"/>
    </source>
</evidence>
<dbReference type="InterPro" id="IPR013762">
    <property type="entry name" value="Integrase-like_cat_sf"/>
</dbReference>
<sequence>MSGRQPRAWVRVSHRTKNLHPSKKRWEVAYEDPTQNYKRRTKGGFTTKGVADKLADDFRDSTRNGTYVDPERGRHTFATVAEEYLDTTHFPKARTADGYRRLLLMNTAPTAIPATFGPLAVGEISYESVWGWVNALKASKSPTTVRNNFYALRTLLDYAVDTRRISENPARVGRFRTMRGVLPPVRKVSDAQSGYYPLSTDEAFTIISNLPYPYDVYALLAADTWCRPEELAGLWLQDVDTEPGVIGINAVVVDVNGHLIRETDPKTVKSIREIDLAPDTNTKLAAYVKAHSARALAAGYPANKLHELPLFVGLKEGRAYGRPDIERLDFTKPIRHSNFYNKYWRAATRAAGVPDSVRFYDLRHAGISLHVNRLGKDDALSLPEIQERAGHASKVMTFDRYSHAPKRDTDRIRRALSAARTPASTGGVGHLRVVKDGEAG</sequence>
<evidence type="ECO:0000256" key="3">
    <source>
        <dbReference type="ARBA" id="ARBA00023172"/>
    </source>
</evidence>
<proteinExistence type="inferred from homology"/>
<dbReference type="PANTHER" id="PTHR30349:SF64">
    <property type="entry name" value="PROPHAGE INTEGRASE INTD-RELATED"/>
    <property type="match status" value="1"/>
</dbReference>
<dbReference type="EMBL" id="BAAAOS010000085">
    <property type="protein sequence ID" value="GAA1620844.1"/>
    <property type="molecule type" value="Genomic_DNA"/>
</dbReference>
<gene>
    <name evidence="5" type="ORF">GCM10009789_87720</name>
</gene>
<protein>
    <recommendedName>
        <fullName evidence="4">Tyr recombinase domain-containing protein</fullName>
    </recommendedName>
</protein>
<dbReference type="Pfam" id="PF00589">
    <property type="entry name" value="Phage_integrase"/>
    <property type="match status" value="1"/>
</dbReference>
<dbReference type="InterPro" id="IPR011010">
    <property type="entry name" value="DNA_brk_join_enz"/>
</dbReference>
<evidence type="ECO:0000256" key="1">
    <source>
        <dbReference type="ARBA" id="ARBA00008857"/>
    </source>
</evidence>
<keyword evidence="2" id="KW-0238">DNA-binding</keyword>
<evidence type="ECO:0000313" key="6">
    <source>
        <dbReference type="Proteomes" id="UP001500393"/>
    </source>
</evidence>
<keyword evidence="6" id="KW-1185">Reference proteome</keyword>
<dbReference type="PROSITE" id="PS51898">
    <property type="entry name" value="TYR_RECOMBINASE"/>
    <property type="match status" value="1"/>
</dbReference>
<evidence type="ECO:0000256" key="2">
    <source>
        <dbReference type="ARBA" id="ARBA00023125"/>
    </source>
</evidence>
<keyword evidence="3" id="KW-0233">DNA recombination</keyword>
<comment type="similarity">
    <text evidence="1">Belongs to the 'phage' integrase family.</text>
</comment>
<dbReference type="InterPro" id="IPR010998">
    <property type="entry name" value="Integrase_recombinase_N"/>
</dbReference>